<dbReference type="InterPro" id="IPR012337">
    <property type="entry name" value="RNaseH-like_sf"/>
</dbReference>
<accession>A0A6L2MJ58</accession>
<dbReference type="Pfam" id="PF13976">
    <property type="entry name" value="gag_pre-integrs"/>
    <property type="match status" value="1"/>
</dbReference>
<evidence type="ECO:0000256" key="1">
    <source>
        <dbReference type="SAM" id="MobiDB-lite"/>
    </source>
</evidence>
<dbReference type="GO" id="GO:0003676">
    <property type="term" value="F:nucleic acid binding"/>
    <property type="evidence" value="ECO:0007669"/>
    <property type="project" value="InterPro"/>
</dbReference>
<proteinExistence type="predicted"/>
<reference evidence="3" key="1">
    <citation type="journal article" date="2019" name="Sci. Rep.">
        <title>Draft genome of Tanacetum cinerariifolium, the natural source of mosquito coil.</title>
        <authorList>
            <person name="Yamashiro T."/>
            <person name="Shiraishi A."/>
            <person name="Satake H."/>
            <person name="Nakayama K."/>
        </authorList>
    </citation>
    <scope>NUCLEOTIDE SEQUENCE</scope>
</reference>
<evidence type="ECO:0000313" key="3">
    <source>
        <dbReference type="EMBL" id="GEU72812.1"/>
    </source>
</evidence>
<dbReference type="Pfam" id="PF00665">
    <property type="entry name" value="rve"/>
    <property type="match status" value="1"/>
</dbReference>
<dbReference type="SUPFAM" id="SSF53098">
    <property type="entry name" value="Ribonuclease H-like"/>
    <property type="match status" value="1"/>
</dbReference>
<sequence length="1398" mass="158554">MQLVLKQENGNSFKPIPRTTANADGTSTSTIPDPFTTEEKAQKKNDVKARSMLLMALPNEHPLTFKQYTNAKTFFEAIQARFCGNDATKKTQKTLMNTPVSTTSTHDNTANLSDATVYAFLANQPNGSQLVHEDLEQIHDDDLEEMDLKWQLALLSVRARRYFQRTGKKITINGSDIVGYDKTKVECFSCHKMRHFVREFRSPRNQQNMPRNQDSSRKTMNVEDTSSKAMVPIDGAGFDWSYMADDEAPTNMALMDFLDSEEFAPTAVLTKSGIVPISTARQSFSRAAAPVSAARPINTVAPKPLVNVVKTRQNALQKSHSLSRRHFYQQTTLKNKNLNNKINTAKVNFVNTAKGNKVASVVGKQGINAVKSSACWVWRPKIKVQDHVSKNSGSYICDPQDALKDQGYFDSGCSKHLTRNISNLADFKEHDGGYVAFGGGAKGGKITSKGTIRTRKLDFKDVYFVKELQFNLFSISQMCDKKNSVLFTDIEYFVMSPNFKLADESHVLLKVPRKNNMYSFDMKKIVSQKDLTCLFAKATNDESMLWHRRLGHINFKNINKLVKDNLVRGLPSKRFENNQTYVACLKGKQHKVSLKSKIQNSISQPLFMLHMHLFGPTFVSSIMHKKYCLVITDDFSRFTWVFFLATKDETSRILKNFITGIENLVDKKEKIIRCDNGTEFKNRVLNEFCKEKGIKRDYSVARTLQQNKVAERRNITLIEALTTSAYADYLSLNYCSPTYADYPSDPLMPDLEDTEIFDDAYDDRDEGAEADYNNLEIVISVSPIPFTRIYKDHPQEQIIGEMEPKKTLMDLPHRKRAIGTKWVFRNKRDQRRIIVRNKSRLVAQGHRQEEGIDYDEVYVSQPPGFMDLEFPDRVYKVEKALYGLYQAPRACVKSASTPMETHKPLSKDANGTNVDVHLYRSMIGLLMYLISSKPDIMFAVCACLRFQVQPKVSHMHAVKRIFRYLKGQPTLGLWYPKYSPLELIAYSDSDYTGVSLDRKSTTGGCQFLGSRLISWQCKKQTIMADSTTKSEYIAASNCCGQVLWLQNQLLDYGYNFMQTKIHVDNESAIYVVKNHALFSPTNNGMADLKFVDQHNMVAYLAKSDDNTEFHQIVDFLSSCSINYTLTVSPTFYASYIKQFWNTASSKTINSVKQIHDIVDGKAVVISKSLVRSDLLFDDEDGITCLTNDEIFKNLALMGYEPLSTKLTFHRGDSVERAITTDASLVATQDNDNIIKTQTTEMPNVDIPQGMDTGHTSRSREGRIELTFELTNTVPPIPHDSPLTGGYIPGSAEGRLKLLELMNTCTTLSNKERMIREIDKDKNVNLVNEQGEVHETGEPLKNDNDATLTKTLLNIKTSITKDKGKDIMQDTKLPRKIKKREMIQLSLDEELANETARQE</sequence>
<feature type="compositionally biased region" description="Polar residues" evidence="1">
    <location>
        <begin position="203"/>
        <end position="213"/>
    </location>
</feature>
<dbReference type="InterPro" id="IPR025724">
    <property type="entry name" value="GAG-pre-integrase_dom"/>
</dbReference>
<dbReference type="Gene3D" id="3.30.420.10">
    <property type="entry name" value="Ribonuclease H-like superfamily/Ribonuclease H"/>
    <property type="match status" value="1"/>
</dbReference>
<feature type="compositionally biased region" description="Polar residues" evidence="1">
    <location>
        <begin position="19"/>
        <end position="31"/>
    </location>
</feature>
<dbReference type="PANTHER" id="PTHR11439:SF495">
    <property type="entry name" value="REVERSE TRANSCRIPTASE, RNA-DEPENDENT DNA POLYMERASE-RELATED"/>
    <property type="match status" value="1"/>
</dbReference>
<organism evidence="3">
    <name type="scientific">Tanacetum cinerariifolium</name>
    <name type="common">Dalmatian daisy</name>
    <name type="synonym">Chrysanthemum cinerariifolium</name>
    <dbReference type="NCBI Taxonomy" id="118510"/>
    <lineage>
        <taxon>Eukaryota</taxon>
        <taxon>Viridiplantae</taxon>
        <taxon>Streptophyta</taxon>
        <taxon>Embryophyta</taxon>
        <taxon>Tracheophyta</taxon>
        <taxon>Spermatophyta</taxon>
        <taxon>Magnoliopsida</taxon>
        <taxon>eudicotyledons</taxon>
        <taxon>Gunneridae</taxon>
        <taxon>Pentapetalae</taxon>
        <taxon>asterids</taxon>
        <taxon>campanulids</taxon>
        <taxon>Asterales</taxon>
        <taxon>Asteraceae</taxon>
        <taxon>Asteroideae</taxon>
        <taxon>Anthemideae</taxon>
        <taxon>Anthemidinae</taxon>
        <taxon>Tanacetum</taxon>
    </lineage>
</organism>
<gene>
    <name evidence="3" type="ORF">Tci_044790</name>
</gene>
<dbReference type="InterPro" id="IPR001584">
    <property type="entry name" value="Integrase_cat-core"/>
</dbReference>
<dbReference type="EMBL" id="BKCJ010006566">
    <property type="protein sequence ID" value="GEU72812.1"/>
    <property type="molecule type" value="Genomic_DNA"/>
</dbReference>
<feature type="region of interest" description="Disordered" evidence="1">
    <location>
        <begin position="1"/>
        <end position="44"/>
    </location>
</feature>
<dbReference type="PANTHER" id="PTHR11439">
    <property type="entry name" value="GAG-POL-RELATED RETROTRANSPOSON"/>
    <property type="match status" value="1"/>
</dbReference>
<feature type="region of interest" description="Disordered" evidence="1">
    <location>
        <begin position="203"/>
        <end position="223"/>
    </location>
</feature>
<name>A0A6L2MJ58_TANCI</name>
<dbReference type="InterPro" id="IPR013103">
    <property type="entry name" value="RVT_2"/>
</dbReference>
<feature type="domain" description="Integrase catalytic" evidence="2">
    <location>
        <begin position="601"/>
        <end position="793"/>
    </location>
</feature>
<protein>
    <submittedName>
        <fullName evidence="3">Putative ribonuclease H-like domain-containing protein</fullName>
    </submittedName>
</protein>
<dbReference type="Pfam" id="PF07727">
    <property type="entry name" value="RVT_2"/>
    <property type="match status" value="1"/>
</dbReference>
<evidence type="ECO:0000259" key="2">
    <source>
        <dbReference type="PROSITE" id="PS50994"/>
    </source>
</evidence>
<dbReference type="PROSITE" id="PS50994">
    <property type="entry name" value="INTEGRASE"/>
    <property type="match status" value="1"/>
</dbReference>
<dbReference type="GO" id="GO:0015074">
    <property type="term" value="P:DNA integration"/>
    <property type="evidence" value="ECO:0007669"/>
    <property type="project" value="InterPro"/>
</dbReference>
<comment type="caution">
    <text evidence="3">The sequence shown here is derived from an EMBL/GenBank/DDBJ whole genome shotgun (WGS) entry which is preliminary data.</text>
</comment>
<dbReference type="InterPro" id="IPR036397">
    <property type="entry name" value="RNaseH_sf"/>
</dbReference>
<dbReference type="CDD" id="cd09272">
    <property type="entry name" value="RNase_HI_RT_Ty1"/>
    <property type="match status" value="1"/>
</dbReference>
<dbReference type="InterPro" id="IPR054722">
    <property type="entry name" value="PolX-like_BBD"/>
</dbReference>
<dbReference type="Pfam" id="PF22936">
    <property type="entry name" value="Pol_BBD"/>
    <property type="match status" value="1"/>
</dbReference>